<name>A0AAW2CJ69_9ROSI</name>
<organism evidence="1 2">
    <name type="scientific">Lithocarpus litseifolius</name>
    <dbReference type="NCBI Taxonomy" id="425828"/>
    <lineage>
        <taxon>Eukaryota</taxon>
        <taxon>Viridiplantae</taxon>
        <taxon>Streptophyta</taxon>
        <taxon>Embryophyta</taxon>
        <taxon>Tracheophyta</taxon>
        <taxon>Spermatophyta</taxon>
        <taxon>Magnoliopsida</taxon>
        <taxon>eudicotyledons</taxon>
        <taxon>Gunneridae</taxon>
        <taxon>Pentapetalae</taxon>
        <taxon>rosids</taxon>
        <taxon>fabids</taxon>
        <taxon>Fagales</taxon>
        <taxon>Fagaceae</taxon>
        <taxon>Lithocarpus</taxon>
    </lineage>
</organism>
<evidence type="ECO:0000313" key="1">
    <source>
        <dbReference type="EMBL" id="KAK9997075.1"/>
    </source>
</evidence>
<gene>
    <name evidence="1" type="ORF">SO802_021761</name>
</gene>
<reference evidence="1 2" key="1">
    <citation type="submission" date="2024-01" db="EMBL/GenBank/DDBJ databases">
        <title>A telomere-to-telomere, gap-free genome of sweet tea (Lithocarpus litseifolius).</title>
        <authorList>
            <person name="Zhou J."/>
        </authorList>
    </citation>
    <scope>NUCLEOTIDE SEQUENCE [LARGE SCALE GENOMIC DNA]</scope>
    <source>
        <strain evidence="1">Zhou-2022a</strain>
        <tissue evidence="1">Leaf</tissue>
    </source>
</reference>
<sequence length="335" mass="38657">MSYLVWNCRGLGNPRTGRELGELVQAKDLSVVFLAETLTDEARLEFVQNSINFDHRCLATSSWFLKFPRTKVYHLRCDSSNHIPLHVVLSDLDLPKRKKLFHFEEMWLSNRGCEEVVFSAWNNGGALGFGGDVLAKVEKCGKDLTWWDKNVFGNVRRELDRLRKLLTKAESEARGSGSNLRVLQLKKEIDVLLDRESTMWAQRSRLLWARQKDRNTKYFHSRAIRRYRRNKVEGIKDEEGNWKEQQVDIAEVLVKYFQDLFTASVPNGSQEMLSFIPTIIDEEMNDMLGQDFSEQEVAIALIQMAPLKVPGPNGMPPLFHQHFWGTVSHDVTSSI</sequence>
<protein>
    <recommendedName>
        <fullName evidence="3">Endonuclease/exonuclease/phosphatase domain-containing protein</fullName>
    </recommendedName>
</protein>
<evidence type="ECO:0008006" key="3">
    <source>
        <dbReference type="Google" id="ProtNLM"/>
    </source>
</evidence>
<evidence type="ECO:0000313" key="2">
    <source>
        <dbReference type="Proteomes" id="UP001459277"/>
    </source>
</evidence>
<dbReference type="Proteomes" id="UP001459277">
    <property type="component" value="Unassembled WGS sequence"/>
</dbReference>
<comment type="caution">
    <text evidence="1">The sequence shown here is derived from an EMBL/GenBank/DDBJ whole genome shotgun (WGS) entry which is preliminary data.</text>
</comment>
<dbReference type="PANTHER" id="PTHR33710:SF62">
    <property type="entry name" value="DUF4283 DOMAIN PROTEIN"/>
    <property type="match status" value="1"/>
</dbReference>
<proteinExistence type="predicted"/>
<dbReference type="PANTHER" id="PTHR33710">
    <property type="entry name" value="BNAC02G09200D PROTEIN"/>
    <property type="match status" value="1"/>
</dbReference>
<accession>A0AAW2CJ69</accession>
<dbReference type="AlphaFoldDB" id="A0AAW2CJ69"/>
<keyword evidence="2" id="KW-1185">Reference proteome</keyword>
<dbReference type="EMBL" id="JAZDWU010000007">
    <property type="protein sequence ID" value="KAK9997075.1"/>
    <property type="molecule type" value="Genomic_DNA"/>
</dbReference>